<dbReference type="Proteomes" id="UP000290289">
    <property type="component" value="Chromosome 3"/>
</dbReference>
<dbReference type="EMBL" id="RDQH01000329">
    <property type="protein sequence ID" value="RXI04044.1"/>
    <property type="molecule type" value="Genomic_DNA"/>
</dbReference>
<organism evidence="1 2">
    <name type="scientific">Malus domestica</name>
    <name type="common">Apple</name>
    <name type="synonym">Pyrus malus</name>
    <dbReference type="NCBI Taxonomy" id="3750"/>
    <lineage>
        <taxon>Eukaryota</taxon>
        <taxon>Viridiplantae</taxon>
        <taxon>Streptophyta</taxon>
        <taxon>Embryophyta</taxon>
        <taxon>Tracheophyta</taxon>
        <taxon>Spermatophyta</taxon>
        <taxon>Magnoliopsida</taxon>
        <taxon>eudicotyledons</taxon>
        <taxon>Gunneridae</taxon>
        <taxon>Pentapetalae</taxon>
        <taxon>rosids</taxon>
        <taxon>fabids</taxon>
        <taxon>Rosales</taxon>
        <taxon>Rosaceae</taxon>
        <taxon>Amygdaloideae</taxon>
        <taxon>Maleae</taxon>
        <taxon>Malus</taxon>
    </lineage>
</organism>
<dbReference type="AlphaFoldDB" id="A0A498KCE6"/>
<sequence>MLKCLTSIVSMRKEEFKYLNPTPTNTEAFCDKISYLTDCVCGNYQVKDNISVVGVVKERARTVLPCDEWVPLTPHNDGGSLSPACRVSPLDSTWLSMCRSSTCDPLLGSHVRRKSLNILTPLQLTPRPFVIKSHT</sequence>
<evidence type="ECO:0000313" key="2">
    <source>
        <dbReference type="Proteomes" id="UP000290289"/>
    </source>
</evidence>
<comment type="caution">
    <text evidence="1">The sequence shown here is derived from an EMBL/GenBank/DDBJ whole genome shotgun (WGS) entry which is preliminary data.</text>
</comment>
<name>A0A498KCE6_MALDO</name>
<protein>
    <submittedName>
        <fullName evidence="1">Uncharacterized protein</fullName>
    </submittedName>
</protein>
<accession>A0A498KCE6</accession>
<gene>
    <name evidence="1" type="ORF">DVH24_038318</name>
</gene>
<reference evidence="1 2" key="1">
    <citation type="submission" date="2018-10" db="EMBL/GenBank/DDBJ databases">
        <title>A high-quality apple genome assembly.</title>
        <authorList>
            <person name="Hu J."/>
        </authorList>
    </citation>
    <scope>NUCLEOTIDE SEQUENCE [LARGE SCALE GENOMIC DNA]</scope>
    <source>
        <strain evidence="2">cv. HFTH1</strain>
        <tissue evidence="1">Young leaf</tissue>
    </source>
</reference>
<proteinExistence type="predicted"/>
<keyword evidence="2" id="KW-1185">Reference proteome</keyword>
<evidence type="ECO:0000313" key="1">
    <source>
        <dbReference type="EMBL" id="RXI04044.1"/>
    </source>
</evidence>